<dbReference type="Gene3D" id="1.10.10.10">
    <property type="entry name" value="Winged helix-like DNA-binding domain superfamily/Winged helix DNA-binding domain"/>
    <property type="match status" value="1"/>
</dbReference>
<dbReference type="Pfam" id="PF01325">
    <property type="entry name" value="Fe_dep_repress"/>
    <property type="match status" value="1"/>
</dbReference>
<keyword evidence="5" id="KW-0805">Transcription regulation</keyword>
<evidence type="ECO:0000313" key="10">
    <source>
        <dbReference type="EMBL" id="MCO1657053.1"/>
    </source>
</evidence>
<evidence type="ECO:0000256" key="2">
    <source>
        <dbReference type="ARBA" id="ARBA00007871"/>
    </source>
</evidence>
<dbReference type="Pfam" id="PF02742">
    <property type="entry name" value="Fe_dep_repr_C"/>
    <property type="match status" value="1"/>
</dbReference>
<keyword evidence="4" id="KW-0408">Iron</keyword>
<dbReference type="Proteomes" id="UP001165283">
    <property type="component" value="Unassembled WGS sequence"/>
</dbReference>
<dbReference type="SMART" id="SM00529">
    <property type="entry name" value="HTH_DTXR"/>
    <property type="match status" value="1"/>
</dbReference>
<dbReference type="PANTHER" id="PTHR33238:SF10">
    <property type="entry name" value="IRON-DEPENDENT REPRESSOR IDER"/>
    <property type="match status" value="1"/>
</dbReference>
<dbReference type="InterPro" id="IPR036390">
    <property type="entry name" value="WH_DNA-bd_sf"/>
</dbReference>
<evidence type="ECO:0000259" key="9">
    <source>
        <dbReference type="PROSITE" id="PS50944"/>
    </source>
</evidence>
<dbReference type="InterPro" id="IPR001367">
    <property type="entry name" value="Fe_dep_repressor"/>
</dbReference>
<keyword evidence="7" id="KW-0804">Transcription</keyword>
<feature type="domain" description="HTH dtxR-type" evidence="9">
    <location>
        <begin position="15"/>
        <end position="77"/>
    </location>
</feature>
<name>A0ABT1A234_9PSEU</name>
<dbReference type="InterPro" id="IPR036421">
    <property type="entry name" value="Fe_dep_repressor_sf"/>
</dbReference>
<comment type="caution">
    <text evidence="10">The sequence shown here is derived from an EMBL/GenBank/DDBJ whole genome shotgun (WGS) entry which is preliminary data.</text>
</comment>
<organism evidence="10 11">
    <name type="scientific">Pseudonocardia humida</name>
    <dbReference type="NCBI Taxonomy" id="2800819"/>
    <lineage>
        <taxon>Bacteria</taxon>
        <taxon>Bacillati</taxon>
        <taxon>Actinomycetota</taxon>
        <taxon>Actinomycetes</taxon>
        <taxon>Pseudonocardiales</taxon>
        <taxon>Pseudonocardiaceae</taxon>
        <taxon>Pseudonocardia</taxon>
    </lineage>
</organism>
<evidence type="ECO:0000256" key="6">
    <source>
        <dbReference type="ARBA" id="ARBA00023125"/>
    </source>
</evidence>
<evidence type="ECO:0000256" key="1">
    <source>
        <dbReference type="ARBA" id="ARBA00004496"/>
    </source>
</evidence>
<sequence>MTAHDPLHRARSGGFLDATQMYLREIYELEEEAGLAPRQSALTRRLGLSRSSVSQHLARMAHDGLVSTTPRGHVRLTPAGRAAATVVVRKHRLAERLLVDVVGLEWELAHREASRWQHVLGDRVERKLLGLLADPRISPFGDPVPGLDELDPALGAPGPGGPVVEAPFARLEDVARGGGGRVVVCRLFTRLQDDPRQLVRLRGAGVVPGGAVEVAALAADEHEVRTTSAAGVLALGAGAARSILVVRVPPGVPSGDPAGARTTRPEARSPTRPCDIP</sequence>
<dbReference type="Gene3D" id="2.30.30.90">
    <property type="match status" value="1"/>
</dbReference>
<keyword evidence="11" id="KW-1185">Reference proteome</keyword>
<dbReference type="SUPFAM" id="SSF47979">
    <property type="entry name" value="Iron-dependent repressor protein, dimerization domain"/>
    <property type="match status" value="1"/>
</dbReference>
<proteinExistence type="inferred from homology"/>
<dbReference type="RefSeq" id="WP_252440370.1">
    <property type="nucleotide sequence ID" value="NZ_JAGSOV010000039.1"/>
</dbReference>
<dbReference type="InterPro" id="IPR050536">
    <property type="entry name" value="DtxR_MntR_Metal-Reg"/>
</dbReference>
<dbReference type="PROSITE" id="PS50944">
    <property type="entry name" value="HTH_DTXR"/>
    <property type="match status" value="1"/>
</dbReference>
<dbReference type="InterPro" id="IPR022687">
    <property type="entry name" value="HTH_DTXR"/>
</dbReference>
<evidence type="ECO:0000256" key="4">
    <source>
        <dbReference type="ARBA" id="ARBA00023004"/>
    </source>
</evidence>
<evidence type="ECO:0000256" key="7">
    <source>
        <dbReference type="ARBA" id="ARBA00023163"/>
    </source>
</evidence>
<keyword evidence="6" id="KW-0238">DNA-binding</keyword>
<comment type="subunit">
    <text evidence="3">Homodimer.</text>
</comment>
<feature type="region of interest" description="Disordered" evidence="8">
    <location>
        <begin position="250"/>
        <end position="277"/>
    </location>
</feature>
<evidence type="ECO:0000313" key="11">
    <source>
        <dbReference type="Proteomes" id="UP001165283"/>
    </source>
</evidence>
<dbReference type="InterPro" id="IPR008988">
    <property type="entry name" value="Transcriptional_repressor_C"/>
</dbReference>
<accession>A0ABT1A234</accession>
<protein>
    <submittedName>
        <fullName evidence="10">Metal-dependent transcriptional regulator</fullName>
    </submittedName>
</protein>
<comment type="subcellular location">
    <subcellularLocation>
        <location evidence="1">Cytoplasm</location>
    </subcellularLocation>
</comment>
<evidence type="ECO:0000256" key="5">
    <source>
        <dbReference type="ARBA" id="ARBA00023015"/>
    </source>
</evidence>
<gene>
    <name evidence="10" type="ORF">KDL28_18490</name>
</gene>
<dbReference type="InterPro" id="IPR038157">
    <property type="entry name" value="FeoA_core_dom"/>
</dbReference>
<comment type="similarity">
    <text evidence="2">Belongs to the DtxR/MntR family.</text>
</comment>
<dbReference type="SUPFAM" id="SSF46785">
    <property type="entry name" value="Winged helix' DNA-binding domain"/>
    <property type="match status" value="1"/>
</dbReference>
<dbReference type="Gene3D" id="1.10.60.10">
    <property type="entry name" value="Iron dependent repressor, metal binding and dimerisation domain"/>
    <property type="match status" value="1"/>
</dbReference>
<evidence type="ECO:0000256" key="8">
    <source>
        <dbReference type="SAM" id="MobiDB-lite"/>
    </source>
</evidence>
<dbReference type="EMBL" id="JAGSOV010000039">
    <property type="protein sequence ID" value="MCO1657053.1"/>
    <property type="molecule type" value="Genomic_DNA"/>
</dbReference>
<dbReference type="InterPro" id="IPR036388">
    <property type="entry name" value="WH-like_DNA-bd_sf"/>
</dbReference>
<evidence type="ECO:0000256" key="3">
    <source>
        <dbReference type="ARBA" id="ARBA00011738"/>
    </source>
</evidence>
<dbReference type="SUPFAM" id="SSF50037">
    <property type="entry name" value="C-terminal domain of transcriptional repressors"/>
    <property type="match status" value="1"/>
</dbReference>
<reference evidence="10" key="1">
    <citation type="submission" date="2021-04" db="EMBL/GenBank/DDBJ databases">
        <title>Pseudonocardia sp. nov., isolated from sandy soil of mangrove forest.</title>
        <authorList>
            <person name="Zan Z."/>
            <person name="Huang R."/>
            <person name="Liu W."/>
        </authorList>
    </citation>
    <scope>NUCLEOTIDE SEQUENCE</scope>
    <source>
        <strain evidence="10">S2-4</strain>
    </source>
</reference>
<dbReference type="PANTHER" id="PTHR33238">
    <property type="entry name" value="IRON (METAL) DEPENDENT REPRESSOR, DTXR FAMILY"/>
    <property type="match status" value="1"/>
</dbReference>
<dbReference type="InterPro" id="IPR022689">
    <property type="entry name" value="Iron_dep_repressor"/>
</dbReference>